<sequence length="95" mass="10720">KYLQQGNIYINDQAKLIIRNSELAMDRGDLATIHVYIFVSENASLEIENSLIFPRSGLVCVWNHGNVSITDSPTSIHYFDMSRGAKLTMINSEMV</sequence>
<name>X1UGB2_9ZZZZ</name>
<reference evidence="1" key="1">
    <citation type="journal article" date="2014" name="Front. Microbiol.">
        <title>High frequency of phylogenetically diverse reductive dehalogenase-homologous genes in deep subseafloor sedimentary metagenomes.</title>
        <authorList>
            <person name="Kawai M."/>
            <person name="Futagami T."/>
            <person name="Toyoda A."/>
            <person name="Takaki Y."/>
            <person name="Nishi S."/>
            <person name="Hori S."/>
            <person name="Arai W."/>
            <person name="Tsubouchi T."/>
            <person name="Morono Y."/>
            <person name="Uchiyama I."/>
            <person name="Ito T."/>
            <person name="Fujiyama A."/>
            <person name="Inagaki F."/>
            <person name="Takami H."/>
        </authorList>
    </citation>
    <scope>NUCLEOTIDE SEQUENCE</scope>
    <source>
        <strain evidence="1">Expedition CK06-06</strain>
    </source>
</reference>
<proteinExistence type="predicted"/>
<gene>
    <name evidence="1" type="ORF">S12H4_62058</name>
</gene>
<dbReference type="EMBL" id="BARW01041449">
    <property type="protein sequence ID" value="GAJ16513.1"/>
    <property type="molecule type" value="Genomic_DNA"/>
</dbReference>
<comment type="caution">
    <text evidence="1">The sequence shown here is derived from an EMBL/GenBank/DDBJ whole genome shotgun (WGS) entry which is preliminary data.</text>
</comment>
<feature type="non-terminal residue" evidence="1">
    <location>
        <position position="1"/>
    </location>
</feature>
<accession>X1UGB2</accession>
<dbReference type="AlphaFoldDB" id="X1UGB2"/>
<feature type="non-terminal residue" evidence="1">
    <location>
        <position position="95"/>
    </location>
</feature>
<organism evidence="1">
    <name type="scientific">marine sediment metagenome</name>
    <dbReference type="NCBI Taxonomy" id="412755"/>
    <lineage>
        <taxon>unclassified sequences</taxon>
        <taxon>metagenomes</taxon>
        <taxon>ecological metagenomes</taxon>
    </lineage>
</organism>
<evidence type="ECO:0000313" key="1">
    <source>
        <dbReference type="EMBL" id="GAJ16513.1"/>
    </source>
</evidence>
<protein>
    <submittedName>
        <fullName evidence="1">Uncharacterized protein</fullName>
    </submittedName>
</protein>